<organism evidence="1">
    <name type="scientific">uncultured marine group II/III euryarchaeote AD1000_87_H07</name>
    <dbReference type="NCBI Taxonomy" id="1457819"/>
    <lineage>
        <taxon>Archaea</taxon>
        <taxon>Methanobacteriati</taxon>
        <taxon>Methanobacteriota</taxon>
        <taxon>environmental samples</taxon>
    </lineage>
</organism>
<dbReference type="Gene3D" id="3.40.50.1820">
    <property type="entry name" value="alpha/beta hydrolase"/>
    <property type="match status" value="1"/>
</dbReference>
<dbReference type="Pfam" id="PF05728">
    <property type="entry name" value="UPF0227"/>
    <property type="match status" value="1"/>
</dbReference>
<dbReference type="InterPro" id="IPR008886">
    <property type="entry name" value="UPF0227/Esterase_YqiA"/>
</dbReference>
<reference evidence="1" key="1">
    <citation type="journal article" date="2014" name="Genome Biol. Evol.">
        <title>Pangenome evidence for extensive interdomain horizontal transfer affecting lineage core and shell genes in uncultured planktonic thaumarchaeota and euryarchaeota.</title>
        <authorList>
            <person name="Deschamps P."/>
            <person name="Zivanovic Y."/>
            <person name="Moreira D."/>
            <person name="Rodriguez-Valera F."/>
            <person name="Lopez-Garcia P."/>
        </authorList>
    </citation>
    <scope>NUCLEOTIDE SEQUENCE</scope>
</reference>
<accession>A0A075FYB9</accession>
<dbReference type="AlphaFoldDB" id="A0A075FYB9"/>
<dbReference type="SUPFAM" id="SSF53474">
    <property type="entry name" value="alpha/beta-Hydrolases"/>
    <property type="match status" value="1"/>
</dbReference>
<name>A0A075FYB9_9EURY</name>
<sequence>MRVLWAHGLWGRPDGSKPTHILGNLGWEVDGLVMSRLGWSIDDQTSLVIEAIGDGRQHDVLMGSSYGALALANASEALPELGLRLVLMAPAFGMREGFERLIGEDMVSRWQLDGSLPFTHEGTGEEVVLPWGFMEDIGRRSWPEMRHPTVIIHGSGDDIVPLTNSREVARSPLVELIEVEDDHRLHGSLSVIPLAVEMVLGM</sequence>
<protein>
    <recommendedName>
        <fullName evidence="2">AB hydrolase-1 domain-containing protein</fullName>
    </recommendedName>
</protein>
<dbReference type="InterPro" id="IPR029058">
    <property type="entry name" value="AB_hydrolase_fold"/>
</dbReference>
<evidence type="ECO:0008006" key="2">
    <source>
        <dbReference type="Google" id="ProtNLM"/>
    </source>
</evidence>
<evidence type="ECO:0000313" key="1">
    <source>
        <dbReference type="EMBL" id="AIE96800.1"/>
    </source>
</evidence>
<dbReference type="EMBL" id="KF900489">
    <property type="protein sequence ID" value="AIE96800.1"/>
    <property type="molecule type" value="Genomic_DNA"/>
</dbReference>
<proteinExistence type="predicted"/>